<accession>H0EEM0</accession>
<keyword evidence="3" id="KW-1185">Reference proteome</keyword>
<comment type="caution">
    <text evidence="2">The sequence shown here is derived from an EMBL/GenBank/DDBJ whole genome shotgun (WGS) entry which is preliminary data.</text>
</comment>
<keyword evidence="1" id="KW-0812">Transmembrane</keyword>
<dbReference type="HOGENOM" id="CLU_1949025_0_0_1"/>
<reference evidence="2 3" key="1">
    <citation type="journal article" date="2012" name="Eukaryot. Cell">
        <title>Genome sequence of the fungus Glarea lozoyensis: the first genome sequence of a species from the Helotiaceae family.</title>
        <authorList>
            <person name="Youssar L."/>
            <person name="Gruening B.A."/>
            <person name="Erxleben A."/>
            <person name="Guenther S."/>
            <person name="Huettel W."/>
        </authorList>
    </citation>
    <scope>NUCLEOTIDE SEQUENCE [LARGE SCALE GENOMIC DNA]</scope>
    <source>
        <strain evidence="3">ATCC 74030 / MF5533</strain>
    </source>
</reference>
<protein>
    <submittedName>
        <fullName evidence="2">Uncharacterized protein</fullName>
    </submittedName>
</protein>
<proteinExistence type="predicted"/>
<evidence type="ECO:0000313" key="3">
    <source>
        <dbReference type="Proteomes" id="UP000005446"/>
    </source>
</evidence>
<sequence length="129" mass="13956">MRLLMRLDFEPPCGCGFVVGLGMHGMTLMVIGFNVVFQRKDHEFTKEIEFDRIASFDGVLVAATAVDPELVLVPVDSARKVAVASVLDRVVVPTLADSVAKAPPVEVPDELSLLDLSTTVSTHPNHTDI</sequence>
<feature type="transmembrane region" description="Helical" evidence="1">
    <location>
        <begin position="16"/>
        <end position="37"/>
    </location>
</feature>
<dbReference type="EMBL" id="AGUE01000016">
    <property type="protein sequence ID" value="EHL02933.1"/>
    <property type="molecule type" value="Genomic_DNA"/>
</dbReference>
<dbReference type="InParanoid" id="H0EEM0"/>
<keyword evidence="1" id="KW-1133">Transmembrane helix</keyword>
<name>H0EEM0_GLAL7</name>
<dbReference type="AlphaFoldDB" id="H0EEM0"/>
<organism evidence="2 3">
    <name type="scientific">Glarea lozoyensis (strain ATCC 74030 / MF5533)</name>
    <dbReference type="NCBI Taxonomy" id="1104152"/>
    <lineage>
        <taxon>Eukaryota</taxon>
        <taxon>Fungi</taxon>
        <taxon>Dikarya</taxon>
        <taxon>Ascomycota</taxon>
        <taxon>Pezizomycotina</taxon>
        <taxon>Leotiomycetes</taxon>
        <taxon>Helotiales</taxon>
        <taxon>Helotiaceae</taxon>
        <taxon>Glarea</taxon>
    </lineage>
</organism>
<keyword evidence="1" id="KW-0472">Membrane</keyword>
<evidence type="ECO:0000313" key="2">
    <source>
        <dbReference type="EMBL" id="EHL02933.1"/>
    </source>
</evidence>
<dbReference type="Proteomes" id="UP000005446">
    <property type="component" value="Unassembled WGS sequence"/>
</dbReference>
<gene>
    <name evidence="2" type="ORF">M7I_0900</name>
</gene>
<evidence type="ECO:0000256" key="1">
    <source>
        <dbReference type="SAM" id="Phobius"/>
    </source>
</evidence>